<dbReference type="PANTHER" id="PTHR33653:SF1">
    <property type="entry name" value="RIBONUCLEASE VAPC2"/>
    <property type="match status" value="1"/>
</dbReference>
<keyword evidence="5 8" id="KW-0378">Hydrolase</keyword>
<dbReference type="HAMAP" id="MF_00265">
    <property type="entry name" value="VapC_Nob1"/>
    <property type="match status" value="1"/>
</dbReference>
<comment type="function">
    <text evidence="8">Toxic component of a toxin-antitoxin (TA) system. An RNase.</text>
</comment>
<sequence length="148" mass="16621">MSASPRYLLDTNVVSELVKTQPDSRVLAFLADLTEGEALICSMTLAELERGIVKIQDSQPQRAQYLRDWQENQVVRVYGPYILPFDELGARAWGQLVGSQAARRQPPSLQDSIIAATAYAHRLTLVTRNTADFQAFPIAVFNPWKDDQ</sequence>
<evidence type="ECO:0000256" key="2">
    <source>
        <dbReference type="ARBA" id="ARBA00022649"/>
    </source>
</evidence>
<evidence type="ECO:0000313" key="10">
    <source>
        <dbReference type="EMBL" id="GAA5501909.1"/>
    </source>
</evidence>
<evidence type="ECO:0000259" key="9">
    <source>
        <dbReference type="Pfam" id="PF01850"/>
    </source>
</evidence>
<comment type="caution">
    <text evidence="10">The sequence shown here is derived from an EMBL/GenBank/DDBJ whole genome shotgun (WGS) entry which is preliminary data.</text>
</comment>
<keyword evidence="2 8" id="KW-1277">Toxin-antitoxin system</keyword>
<dbReference type="InterPro" id="IPR002716">
    <property type="entry name" value="PIN_dom"/>
</dbReference>
<dbReference type="InterPro" id="IPR050556">
    <property type="entry name" value="Type_II_TA_system_RNase"/>
</dbReference>
<feature type="domain" description="PIN" evidence="9">
    <location>
        <begin position="7"/>
        <end position="133"/>
    </location>
</feature>
<dbReference type="PANTHER" id="PTHR33653">
    <property type="entry name" value="RIBONUCLEASE VAPC2"/>
    <property type="match status" value="1"/>
</dbReference>
<dbReference type="EC" id="3.1.-.-" evidence="8"/>
<comment type="similarity">
    <text evidence="7 8">Belongs to the PINc/VapC protein family.</text>
</comment>
<evidence type="ECO:0000256" key="6">
    <source>
        <dbReference type="ARBA" id="ARBA00022842"/>
    </source>
</evidence>
<keyword evidence="8" id="KW-0800">Toxin</keyword>
<dbReference type="Proteomes" id="UP001458946">
    <property type="component" value="Unassembled WGS sequence"/>
</dbReference>
<evidence type="ECO:0000256" key="8">
    <source>
        <dbReference type="HAMAP-Rule" id="MF_00265"/>
    </source>
</evidence>
<keyword evidence="11" id="KW-1185">Reference proteome</keyword>
<dbReference type="Gene3D" id="3.40.50.1010">
    <property type="entry name" value="5'-nuclease"/>
    <property type="match status" value="1"/>
</dbReference>
<dbReference type="EMBL" id="BAABRN010000015">
    <property type="protein sequence ID" value="GAA5501909.1"/>
    <property type="molecule type" value="Genomic_DNA"/>
</dbReference>
<evidence type="ECO:0000256" key="7">
    <source>
        <dbReference type="ARBA" id="ARBA00038093"/>
    </source>
</evidence>
<dbReference type="InterPro" id="IPR029060">
    <property type="entry name" value="PIN-like_dom_sf"/>
</dbReference>
<evidence type="ECO:0000256" key="4">
    <source>
        <dbReference type="ARBA" id="ARBA00022723"/>
    </source>
</evidence>
<reference evidence="10 11" key="1">
    <citation type="submission" date="2024-02" db="EMBL/GenBank/DDBJ databases">
        <title>Deinococcus xinjiangensis NBRC 107630.</title>
        <authorList>
            <person name="Ichikawa N."/>
            <person name="Katano-Makiyama Y."/>
            <person name="Hidaka K."/>
        </authorList>
    </citation>
    <scope>NUCLEOTIDE SEQUENCE [LARGE SCALE GENOMIC DNA]</scope>
    <source>
        <strain evidence="10 11">NBRC 107630</strain>
    </source>
</reference>
<proteinExistence type="inferred from homology"/>
<feature type="binding site" evidence="8">
    <location>
        <position position="10"/>
    </location>
    <ligand>
        <name>Mg(2+)</name>
        <dbReference type="ChEBI" id="CHEBI:18420"/>
    </ligand>
</feature>
<feature type="binding site" evidence="8">
    <location>
        <position position="111"/>
    </location>
    <ligand>
        <name>Mg(2+)</name>
        <dbReference type="ChEBI" id="CHEBI:18420"/>
    </ligand>
</feature>
<evidence type="ECO:0000256" key="3">
    <source>
        <dbReference type="ARBA" id="ARBA00022722"/>
    </source>
</evidence>
<keyword evidence="3 8" id="KW-0540">Nuclease</keyword>
<name>A0ABP9V9E7_9DEIO</name>
<accession>A0ABP9V9E7</accession>
<keyword evidence="4 8" id="KW-0479">Metal-binding</keyword>
<evidence type="ECO:0000313" key="11">
    <source>
        <dbReference type="Proteomes" id="UP001458946"/>
    </source>
</evidence>
<evidence type="ECO:0000256" key="1">
    <source>
        <dbReference type="ARBA" id="ARBA00001946"/>
    </source>
</evidence>
<dbReference type="SUPFAM" id="SSF88723">
    <property type="entry name" value="PIN domain-like"/>
    <property type="match status" value="1"/>
</dbReference>
<protein>
    <recommendedName>
        <fullName evidence="8">Ribonuclease VapC</fullName>
        <shortName evidence="8">RNase VapC</shortName>
        <ecNumber evidence="8">3.1.-.-</ecNumber>
    </recommendedName>
    <alternativeName>
        <fullName evidence="8">Toxin VapC</fullName>
    </alternativeName>
</protein>
<evidence type="ECO:0000256" key="5">
    <source>
        <dbReference type="ARBA" id="ARBA00022801"/>
    </source>
</evidence>
<dbReference type="InterPro" id="IPR022907">
    <property type="entry name" value="VapC_family"/>
</dbReference>
<dbReference type="RefSeq" id="WP_353541881.1">
    <property type="nucleotide sequence ID" value="NZ_BAABRN010000015.1"/>
</dbReference>
<dbReference type="CDD" id="cd18746">
    <property type="entry name" value="PIN_VapC4-5_FitB-like"/>
    <property type="match status" value="1"/>
</dbReference>
<comment type="cofactor">
    <cofactor evidence="1 8">
        <name>Mg(2+)</name>
        <dbReference type="ChEBI" id="CHEBI:18420"/>
    </cofactor>
</comment>
<organism evidence="10 11">
    <name type="scientific">Deinococcus xinjiangensis</name>
    <dbReference type="NCBI Taxonomy" id="457454"/>
    <lineage>
        <taxon>Bacteria</taxon>
        <taxon>Thermotogati</taxon>
        <taxon>Deinococcota</taxon>
        <taxon>Deinococci</taxon>
        <taxon>Deinococcales</taxon>
        <taxon>Deinococcaceae</taxon>
        <taxon>Deinococcus</taxon>
    </lineage>
</organism>
<dbReference type="Pfam" id="PF01850">
    <property type="entry name" value="PIN"/>
    <property type="match status" value="1"/>
</dbReference>
<gene>
    <name evidence="10" type="primary">fitB_3</name>
    <name evidence="8" type="synonym">vapC</name>
    <name evidence="10" type="ORF">Dxin01_01648</name>
</gene>
<keyword evidence="6 8" id="KW-0460">Magnesium</keyword>